<organism evidence="2 3">
    <name type="scientific">Rhodohalobacter sulfatireducens</name>
    <dbReference type="NCBI Taxonomy" id="2911366"/>
    <lineage>
        <taxon>Bacteria</taxon>
        <taxon>Pseudomonadati</taxon>
        <taxon>Balneolota</taxon>
        <taxon>Balneolia</taxon>
        <taxon>Balneolales</taxon>
        <taxon>Balneolaceae</taxon>
        <taxon>Rhodohalobacter</taxon>
    </lineage>
</organism>
<dbReference type="InterPro" id="IPR011055">
    <property type="entry name" value="Dup_hybrid_motif"/>
</dbReference>
<dbReference type="InterPro" id="IPR016047">
    <property type="entry name" value="M23ase_b-sheet_dom"/>
</dbReference>
<name>A0ABS9KH62_9BACT</name>
<dbReference type="RefSeq" id="WP_237855536.1">
    <property type="nucleotide sequence ID" value="NZ_JAKLWS010000027.1"/>
</dbReference>
<dbReference type="PANTHER" id="PTHR21666:SF270">
    <property type="entry name" value="MUREIN HYDROLASE ACTIVATOR ENVC"/>
    <property type="match status" value="1"/>
</dbReference>
<keyword evidence="3" id="KW-1185">Reference proteome</keyword>
<evidence type="ECO:0000259" key="1">
    <source>
        <dbReference type="Pfam" id="PF01551"/>
    </source>
</evidence>
<dbReference type="SUPFAM" id="SSF51261">
    <property type="entry name" value="Duplicated hybrid motif"/>
    <property type="match status" value="2"/>
</dbReference>
<comment type="caution">
    <text evidence="2">The sequence shown here is derived from an EMBL/GenBank/DDBJ whole genome shotgun (WGS) entry which is preliminary data.</text>
</comment>
<dbReference type="Gene3D" id="2.70.70.10">
    <property type="entry name" value="Glucose Permease (Domain IIA)"/>
    <property type="match status" value="1"/>
</dbReference>
<dbReference type="Proteomes" id="UP001165366">
    <property type="component" value="Unassembled WGS sequence"/>
</dbReference>
<dbReference type="Pfam" id="PF01551">
    <property type="entry name" value="Peptidase_M23"/>
    <property type="match status" value="1"/>
</dbReference>
<reference evidence="2" key="2">
    <citation type="submission" date="2024-05" db="EMBL/GenBank/DDBJ databases">
        <title>Rhodohalobacter halophilus gen. nov., sp. nov., a moderately halophilic member of the family Balneolaceae.</title>
        <authorList>
            <person name="Xia J."/>
        </authorList>
    </citation>
    <scope>NUCLEOTIDE SEQUENCE</scope>
    <source>
        <strain evidence="2">WB101</strain>
    </source>
</reference>
<evidence type="ECO:0000313" key="3">
    <source>
        <dbReference type="Proteomes" id="UP001165366"/>
    </source>
</evidence>
<reference evidence="2" key="1">
    <citation type="submission" date="2022-01" db="EMBL/GenBank/DDBJ databases">
        <authorList>
            <person name="Wang Y."/>
        </authorList>
    </citation>
    <scope>NUCLEOTIDE SEQUENCE</scope>
    <source>
        <strain evidence="2">WB101</strain>
    </source>
</reference>
<dbReference type="CDD" id="cd12797">
    <property type="entry name" value="M23_peptidase"/>
    <property type="match status" value="1"/>
</dbReference>
<sequence>MSVHNFHNILFLICLITLGLIHVHPINAQPLSFLVDSVEYVWPTDATNQISSTFGETRSAHLHAGLDIRTWGQEGYKVFATRDGIIYRIGTGPHGYGNVLYMKHNDGSYSVYAHLNRFEPNLQAYTDSIRIQDYSFVMNEVIEEDSLFYEKGEVIAFTGSSGVGPPHLHFEIRNKDNEPVNPLLTNLTVRDNLPPVFRQLGIEFLNPINLKNEGFEIKNARRDGRNYEFGEITVNQPVGLSVNLHDRANNTPNAYAVYTLTLVHQSDTLYHSSVDQFSYAEGRHMFLDRSYQILAETRRAFQRLYKVNGNKLPIYRKLKNRGVLALDEGKYPLQIIASDIFGNETKAAVTLNVNGSNKIDNITDVPTYPAPGEISKPFTLNQKEVLFDNSVPMLASSEPISFSISRISDEIRFRSNSSIEKRLSPGIKQVFSTPNQQLWIEFPKEALYDSLNLHLDISRIGDEIHFNFSPDRLPIEGEVYFNYILPDELKDNEHLGLFSVDKFRNRTYFMWATNKDGMIRSPLREISSLVIMEDKTSPWVGKPHLEKNLAGNYVIRVPAVDRDTGIDYQASNITVNGKRGIIEYDPDRNSLFYYIPGYVPENQNQVEIEVFDGMGNRTSKTESFTF</sequence>
<dbReference type="InterPro" id="IPR050570">
    <property type="entry name" value="Cell_wall_metabolism_enzyme"/>
</dbReference>
<dbReference type="PANTHER" id="PTHR21666">
    <property type="entry name" value="PEPTIDASE-RELATED"/>
    <property type="match status" value="1"/>
</dbReference>
<accession>A0ABS9KH62</accession>
<feature type="domain" description="M23ase beta-sheet core" evidence="1">
    <location>
        <begin position="62"/>
        <end position="119"/>
    </location>
</feature>
<dbReference type="EMBL" id="JAKLWS010000027">
    <property type="protein sequence ID" value="MCG2590178.1"/>
    <property type="molecule type" value="Genomic_DNA"/>
</dbReference>
<gene>
    <name evidence="2" type="ORF">L6773_16495</name>
</gene>
<protein>
    <submittedName>
        <fullName evidence="2">Peptidoglycan DD-metalloendopeptidase family protein</fullName>
    </submittedName>
</protein>
<evidence type="ECO:0000313" key="2">
    <source>
        <dbReference type="EMBL" id="MCG2590178.1"/>
    </source>
</evidence>
<proteinExistence type="predicted"/>